<gene>
    <name evidence="2" type="ORF">ABR189_11975</name>
</gene>
<dbReference type="EMBL" id="JBEXAC010000001">
    <property type="protein sequence ID" value="MET6998096.1"/>
    <property type="molecule type" value="Genomic_DNA"/>
</dbReference>
<protein>
    <submittedName>
        <fullName evidence="2">Uncharacterized protein</fullName>
    </submittedName>
</protein>
<dbReference type="Proteomes" id="UP001549749">
    <property type="component" value="Unassembled WGS sequence"/>
</dbReference>
<reference evidence="2 3" key="1">
    <citation type="submission" date="2024-06" db="EMBL/GenBank/DDBJ databases">
        <title>Chitinophaga defluvii sp. nov., isolated from municipal sewage.</title>
        <authorList>
            <person name="Zhang L."/>
        </authorList>
    </citation>
    <scope>NUCLEOTIDE SEQUENCE [LARGE SCALE GENOMIC DNA]</scope>
    <source>
        <strain evidence="2 3">H8</strain>
    </source>
</reference>
<keyword evidence="1" id="KW-0472">Membrane</keyword>
<keyword evidence="1" id="KW-0812">Transmembrane</keyword>
<organism evidence="2 3">
    <name type="scientific">Chitinophaga defluvii</name>
    <dbReference type="NCBI Taxonomy" id="3163343"/>
    <lineage>
        <taxon>Bacteria</taxon>
        <taxon>Pseudomonadati</taxon>
        <taxon>Bacteroidota</taxon>
        <taxon>Chitinophagia</taxon>
        <taxon>Chitinophagales</taxon>
        <taxon>Chitinophagaceae</taxon>
        <taxon>Chitinophaga</taxon>
    </lineage>
</organism>
<comment type="caution">
    <text evidence="2">The sequence shown here is derived from an EMBL/GenBank/DDBJ whole genome shotgun (WGS) entry which is preliminary data.</text>
</comment>
<feature type="transmembrane region" description="Helical" evidence="1">
    <location>
        <begin position="42"/>
        <end position="63"/>
    </location>
</feature>
<sequence length="64" mass="7145">MNNESNDPAEESKSLFERLRNSIFPINPTDGLPVRMLKNSGFYLFAVMVLLISLIFGGAIMLVL</sequence>
<keyword evidence="3" id="KW-1185">Reference proteome</keyword>
<name>A0ABV2T4Z0_9BACT</name>
<dbReference type="RefSeq" id="WP_354660731.1">
    <property type="nucleotide sequence ID" value="NZ_JBEXAC010000001.1"/>
</dbReference>
<accession>A0ABV2T4Z0</accession>
<evidence type="ECO:0000313" key="3">
    <source>
        <dbReference type="Proteomes" id="UP001549749"/>
    </source>
</evidence>
<keyword evidence="1" id="KW-1133">Transmembrane helix</keyword>
<evidence type="ECO:0000313" key="2">
    <source>
        <dbReference type="EMBL" id="MET6998096.1"/>
    </source>
</evidence>
<evidence type="ECO:0000256" key="1">
    <source>
        <dbReference type="SAM" id="Phobius"/>
    </source>
</evidence>
<proteinExistence type="predicted"/>